<feature type="region of interest" description="Disordered" evidence="1">
    <location>
        <begin position="1"/>
        <end position="25"/>
    </location>
</feature>
<dbReference type="STRING" id="1314782.A0A165NT53"/>
<proteinExistence type="predicted"/>
<gene>
    <name evidence="2" type="ORF">NEOLEDRAFT_1182809</name>
</gene>
<evidence type="ECO:0000313" key="3">
    <source>
        <dbReference type="Proteomes" id="UP000076761"/>
    </source>
</evidence>
<feature type="region of interest" description="Disordered" evidence="1">
    <location>
        <begin position="482"/>
        <end position="589"/>
    </location>
</feature>
<dbReference type="AlphaFoldDB" id="A0A165NT53"/>
<feature type="compositionally biased region" description="Acidic residues" evidence="1">
    <location>
        <begin position="534"/>
        <end position="545"/>
    </location>
</feature>
<organism evidence="2 3">
    <name type="scientific">Neolentinus lepideus HHB14362 ss-1</name>
    <dbReference type="NCBI Taxonomy" id="1314782"/>
    <lineage>
        <taxon>Eukaryota</taxon>
        <taxon>Fungi</taxon>
        <taxon>Dikarya</taxon>
        <taxon>Basidiomycota</taxon>
        <taxon>Agaricomycotina</taxon>
        <taxon>Agaricomycetes</taxon>
        <taxon>Gloeophyllales</taxon>
        <taxon>Gloeophyllaceae</taxon>
        <taxon>Neolentinus</taxon>
    </lineage>
</organism>
<feature type="compositionally biased region" description="Pro residues" evidence="1">
    <location>
        <begin position="580"/>
        <end position="589"/>
    </location>
</feature>
<dbReference type="Proteomes" id="UP000076761">
    <property type="component" value="Unassembled WGS sequence"/>
</dbReference>
<name>A0A165NT53_9AGAM</name>
<dbReference type="OrthoDB" id="3323237at2759"/>
<evidence type="ECO:0000256" key="1">
    <source>
        <dbReference type="SAM" id="MobiDB-lite"/>
    </source>
</evidence>
<feature type="region of interest" description="Disordered" evidence="1">
    <location>
        <begin position="236"/>
        <end position="307"/>
    </location>
</feature>
<feature type="compositionally biased region" description="Acidic residues" evidence="1">
    <location>
        <begin position="507"/>
        <end position="525"/>
    </location>
</feature>
<evidence type="ECO:0000313" key="2">
    <source>
        <dbReference type="EMBL" id="KZT20072.1"/>
    </source>
</evidence>
<feature type="compositionally biased region" description="Basic and acidic residues" evidence="1">
    <location>
        <begin position="482"/>
        <end position="492"/>
    </location>
</feature>
<keyword evidence="3" id="KW-1185">Reference proteome</keyword>
<accession>A0A165NT53</accession>
<dbReference type="InParanoid" id="A0A165NT53"/>
<protein>
    <submittedName>
        <fullName evidence="2">Uncharacterized protein</fullName>
    </submittedName>
</protein>
<dbReference type="EMBL" id="KV425626">
    <property type="protein sequence ID" value="KZT20072.1"/>
    <property type="molecule type" value="Genomic_DNA"/>
</dbReference>
<feature type="compositionally biased region" description="Polar residues" evidence="1">
    <location>
        <begin position="269"/>
        <end position="279"/>
    </location>
</feature>
<reference evidence="2 3" key="1">
    <citation type="journal article" date="2016" name="Mol. Biol. Evol.">
        <title>Comparative Genomics of Early-Diverging Mushroom-Forming Fungi Provides Insights into the Origins of Lignocellulose Decay Capabilities.</title>
        <authorList>
            <person name="Nagy L.G."/>
            <person name="Riley R."/>
            <person name="Tritt A."/>
            <person name="Adam C."/>
            <person name="Daum C."/>
            <person name="Floudas D."/>
            <person name="Sun H."/>
            <person name="Yadav J.S."/>
            <person name="Pangilinan J."/>
            <person name="Larsson K.H."/>
            <person name="Matsuura K."/>
            <person name="Barry K."/>
            <person name="Labutti K."/>
            <person name="Kuo R."/>
            <person name="Ohm R.A."/>
            <person name="Bhattacharya S.S."/>
            <person name="Shirouzu T."/>
            <person name="Yoshinaga Y."/>
            <person name="Martin F.M."/>
            <person name="Grigoriev I.V."/>
            <person name="Hibbett D.S."/>
        </authorList>
    </citation>
    <scope>NUCLEOTIDE SEQUENCE [LARGE SCALE GENOMIC DNA]</scope>
    <source>
        <strain evidence="2 3">HHB14362 ss-1</strain>
    </source>
</reference>
<sequence>MPMTRLNDAQRPSYRGAVLSPPRSREPCRCPSLCAAIQEVADALACHNFEEPAAAYALVGLVPIDGSAAVCAAQEWEYAALCLELLPSSLVLELRRCLPSLPWALAVVPPPTEEEEEVVAPVTTCTTEGKGKAKAIEESHPEKVPCLRAKRSSQQIEVGPHNERPCDRCVAKGHSCYSRLDTMPATACYSCKLSRKGCSLSVGIVSNAEHLWVDVECHSAPSGSRARVRRTRVEIVDEGENAPPSSLEVAPQSPSGSSGSGLPALDTAVTITQTRSRQMAPTVDNAEVGPSNSTPVGEKRPRDETEGIPPFKRVRFQVPEFGSQVFDANNPSQLLGVVASIPTQPPPPPSAPSASEDRSLQECVTAMEVRQAHLEARIGALEHNGQVFQAWVAAQQYENQAFHRMLDVQALEFKEMVAALTCTIDQDRSSTARELQRGRLFRSTAYPTLHLVERYFLDHPSVCVSPLEDYLVYGRAGETEERTEAACDHEPAGEDGGEDFGERCVEEETEEEGWGLNDDECDSAESTDRGSYGEPEDAEWEDSGDECDRALEVDGDESDDSSSSVDSSEEEANVLIAKYAPPPVVPSTL</sequence>
<feature type="region of interest" description="Disordered" evidence="1">
    <location>
        <begin position="339"/>
        <end position="358"/>
    </location>
</feature>